<keyword evidence="2" id="KW-1185">Reference proteome</keyword>
<reference evidence="1" key="1">
    <citation type="journal article" date="2022" name="bioRxiv">
        <title>Sequencing and chromosome-scale assembly of the giantPleurodeles waltlgenome.</title>
        <authorList>
            <person name="Brown T."/>
            <person name="Elewa A."/>
            <person name="Iarovenko S."/>
            <person name="Subramanian E."/>
            <person name="Araus A.J."/>
            <person name="Petzold A."/>
            <person name="Susuki M."/>
            <person name="Suzuki K.-i.T."/>
            <person name="Hayashi T."/>
            <person name="Toyoda A."/>
            <person name="Oliveira C."/>
            <person name="Osipova E."/>
            <person name="Leigh N.D."/>
            <person name="Simon A."/>
            <person name="Yun M.H."/>
        </authorList>
    </citation>
    <scope>NUCLEOTIDE SEQUENCE</scope>
    <source>
        <strain evidence="1">20211129_DDA</strain>
        <tissue evidence="1">Liver</tissue>
    </source>
</reference>
<dbReference type="Proteomes" id="UP001066276">
    <property type="component" value="Chromosome 11"/>
</dbReference>
<name>A0AAV7LHL5_PLEWA</name>
<dbReference type="EMBL" id="JANPWB010000015">
    <property type="protein sequence ID" value="KAJ1088348.1"/>
    <property type="molecule type" value="Genomic_DNA"/>
</dbReference>
<evidence type="ECO:0000313" key="2">
    <source>
        <dbReference type="Proteomes" id="UP001066276"/>
    </source>
</evidence>
<comment type="caution">
    <text evidence="1">The sequence shown here is derived from an EMBL/GenBank/DDBJ whole genome shotgun (WGS) entry which is preliminary data.</text>
</comment>
<sequence>MAERPQRVAATAFKLNASMRMGQGGSAACAEEESLKVLSAPVGSSTGGPMVRSSGRVLAMGETEFERGLSGAFWQREACVRVVPAHIGEVAPLHGDCRECMENDLPIDFSVGGREAQNECRVLHECCLEGHAAGRAAVGELLTRMRTGQA</sequence>
<evidence type="ECO:0000313" key="1">
    <source>
        <dbReference type="EMBL" id="KAJ1088348.1"/>
    </source>
</evidence>
<proteinExistence type="predicted"/>
<organism evidence="1 2">
    <name type="scientific">Pleurodeles waltl</name>
    <name type="common">Iberian ribbed newt</name>
    <dbReference type="NCBI Taxonomy" id="8319"/>
    <lineage>
        <taxon>Eukaryota</taxon>
        <taxon>Metazoa</taxon>
        <taxon>Chordata</taxon>
        <taxon>Craniata</taxon>
        <taxon>Vertebrata</taxon>
        <taxon>Euteleostomi</taxon>
        <taxon>Amphibia</taxon>
        <taxon>Batrachia</taxon>
        <taxon>Caudata</taxon>
        <taxon>Salamandroidea</taxon>
        <taxon>Salamandridae</taxon>
        <taxon>Pleurodelinae</taxon>
        <taxon>Pleurodeles</taxon>
    </lineage>
</organism>
<gene>
    <name evidence="1" type="ORF">NDU88_001505</name>
</gene>
<protein>
    <submittedName>
        <fullName evidence="1">Uncharacterized protein</fullName>
    </submittedName>
</protein>
<accession>A0AAV7LHL5</accession>
<dbReference type="AlphaFoldDB" id="A0AAV7LHL5"/>